<keyword evidence="3" id="KW-1185">Reference proteome</keyword>
<accession>A0AAD7ADE0</accession>
<organism evidence="2 3">
    <name type="scientific">Mycena albidolilacea</name>
    <dbReference type="NCBI Taxonomy" id="1033008"/>
    <lineage>
        <taxon>Eukaryota</taxon>
        <taxon>Fungi</taxon>
        <taxon>Dikarya</taxon>
        <taxon>Basidiomycota</taxon>
        <taxon>Agaricomycotina</taxon>
        <taxon>Agaricomycetes</taxon>
        <taxon>Agaricomycetidae</taxon>
        <taxon>Agaricales</taxon>
        <taxon>Marasmiineae</taxon>
        <taxon>Mycenaceae</taxon>
        <taxon>Mycena</taxon>
    </lineage>
</organism>
<dbReference type="Proteomes" id="UP001218218">
    <property type="component" value="Unassembled WGS sequence"/>
</dbReference>
<sequence length="204" mass="22258">MRLFIPVYLKFRALPCWHGVQPRTVRGEKLGPPRRLLQLISAVSVVPVGFQPGASMLAWLAAQAASGRDAAHTKVGGLEKIPAVWVGEEGELAPVVGSCCALMHKHSDFGVFSRPLLRSTSRPWCRRRMTIVAGSSRRKGGRIRSSSSSFEKERSDNYEYPLQLCEALAGLQVAEEGLASAQSVDAALARFEAGGRRLRRPPPL</sequence>
<evidence type="ECO:0000256" key="1">
    <source>
        <dbReference type="SAM" id="MobiDB-lite"/>
    </source>
</evidence>
<proteinExistence type="predicted"/>
<comment type="caution">
    <text evidence="2">The sequence shown here is derived from an EMBL/GenBank/DDBJ whole genome shotgun (WGS) entry which is preliminary data.</text>
</comment>
<gene>
    <name evidence="2" type="ORF">DFH08DRAFT_803487</name>
</gene>
<reference evidence="2" key="1">
    <citation type="submission" date="2023-03" db="EMBL/GenBank/DDBJ databases">
        <title>Massive genome expansion in bonnet fungi (Mycena s.s.) driven by repeated elements and novel gene families across ecological guilds.</title>
        <authorList>
            <consortium name="Lawrence Berkeley National Laboratory"/>
            <person name="Harder C.B."/>
            <person name="Miyauchi S."/>
            <person name="Viragh M."/>
            <person name="Kuo A."/>
            <person name="Thoen E."/>
            <person name="Andreopoulos B."/>
            <person name="Lu D."/>
            <person name="Skrede I."/>
            <person name="Drula E."/>
            <person name="Henrissat B."/>
            <person name="Morin E."/>
            <person name="Kohler A."/>
            <person name="Barry K."/>
            <person name="LaButti K."/>
            <person name="Morin E."/>
            <person name="Salamov A."/>
            <person name="Lipzen A."/>
            <person name="Mereny Z."/>
            <person name="Hegedus B."/>
            <person name="Baldrian P."/>
            <person name="Stursova M."/>
            <person name="Weitz H."/>
            <person name="Taylor A."/>
            <person name="Grigoriev I.V."/>
            <person name="Nagy L.G."/>
            <person name="Martin F."/>
            <person name="Kauserud H."/>
        </authorList>
    </citation>
    <scope>NUCLEOTIDE SEQUENCE</scope>
    <source>
        <strain evidence="2">CBHHK002</strain>
    </source>
</reference>
<evidence type="ECO:0000313" key="2">
    <source>
        <dbReference type="EMBL" id="KAJ7355479.1"/>
    </source>
</evidence>
<feature type="region of interest" description="Disordered" evidence="1">
    <location>
        <begin position="135"/>
        <end position="154"/>
    </location>
</feature>
<dbReference type="EMBL" id="JARIHO010000009">
    <property type="protein sequence ID" value="KAJ7355479.1"/>
    <property type="molecule type" value="Genomic_DNA"/>
</dbReference>
<evidence type="ECO:0000313" key="3">
    <source>
        <dbReference type="Proteomes" id="UP001218218"/>
    </source>
</evidence>
<name>A0AAD7ADE0_9AGAR</name>
<protein>
    <submittedName>
        <fullName evidence="2">Uncharacterized protein</fullName>
    </submittedName>
</protein>
<dbReference type="AlphaFoldDB" id="A0AAD7ADE0"/>